<proteinExistence type="inferred from homology"/>
<dbReference type="Gene3D" id="1.10.3720.10">
    <property type="entry name" value="MetI-like"/>
    <property type="match status" value="1"/>
</dbReference>
<evidence type="ECO:0000256" key="7">
    <source>
        <dbReference type="RuleBase" id="RU363032"/>
    </source>
</evidence>
<feature type="transmembrane region" description="Helical" evidence="7">
    <location>
        <begin position="68"/>
        <end position="92"/>
    </location>
</feature>
<reference evidence="9 10" key="1">
    <citation type="submission" date="2017-08" db="EMBL/GenBank/DDBJ databases">
        <title>Substantial Increase in Enzyme Production by Combined Drug-Resistance Mutations in Paenibacillus agaridevorans.</title>
        <authorList>
            <person name="Tanaka Y."/>
            <person name="Funane K."/>
            <person name="Hosaka T."/>
            <person name="Shiwa Y."/>
            <person name="Fujita N."/>
            <person name="Miyazaki T."/>
            <person name="Yoshikawa H."/>
            <person name="Murakami K."/>
            <person name="Kasahara K."/>
            <person name="Inaoka T."/>
            <person name="Hiraga Y."/>
            <person name="Ochi K."/>
        </authorList>
    </citation>
    <scope>NUCLEOTIDE SEQUENCE [LARGE SCALE GENOMIC DNA]</scope>
    <source>
        <strain evidence="9 10">T-3040</strain>
    </source>
</reference>
<feature type="transmembrane region" description="Helical" evidence="7">
    <location>
        <begin position="7"/>
        <end position="28"/>
    </location>
</feature>
<keyword evidence="3" id="KW-1003">Cell membrane</keyword>
<evidence type="ECO:0000256" key="2">
    <source>
        <dbReference type="ARBA" id="ARBA00022448"/>
    </source>
</evidence>
<gene>
    <name evidence="9" type="ORF">PAT3040_01875</name>
</gene>
<evidence type="ECO:0000256" key="6">
    <source>
        <dbReference type="ARBA" id="ARBA00023136"/>
    </source>
</evidence>
<name>A0A2R5ELA5_9BACL</name>
<accession>A0A2R5ELA5</accession>
<comment type="caution">
    <text evidence="9">The sequence shown here is derived from an EMBL/GenBank/DDBJ whole genome shotgun (WGS) entry which is preliminary data.</text>
</comment>
<evidence type="ECO:0000256" key="3">
    <source>
        <dbReference type="ARBA" id="ARBA00022475"/>
    </source>
</evidence>
<protein>
    <submittedName>
        <fullName evidence="9">Sugar ABC transporter permease</fullName>
    </submittedName>
</protein>
<dbReference type="PANTHER" id="PTHR43744">
    <property type="entry name" value="ABC TRANSPORTER PERMEASE PROTEIN MG189-RELATED-RELATED"/>
    <property type="match status" value="1"/>
</dbReference>
<evidence type="ECO:0000256" key="4">
    <source>
        <dbReference type="ARBA" id="ARBA00022692"/>
    </source>
</evidence>
<comment type="similarity">
    <text evidence="7">Belongs to the binding-protein-dependent transport system permease family.</text>
</comment>
<dbReference type="GO" id="GO:0005886">
    <property type="term" value="C:plasma membrane"/>
    <property type="evidence" value="ECO:0007669"/>
    <property type="project" value="UniProtKB-SubCell"/>
</dbReference>
<dbReference type="InterPro" id="IPR000515">
    <property type="entry name" value="MetI-like"/>
</dbReference>
<dbReference type="EMBL" id="BDQX01000089">
    <property type="protein sequence ID" value="GBG07327.1"/>
    <property type="molecule type" value="Genomic_DNA"/>
</dbReference>
<feature type="transmembrane region" description="Helical" evidence="7">
    <location>
        <begin position="237"/>
        <end position="258"/>
    </location>
</feature>
<dbReference type="Pfam" id="PF00528">
    <property type="entry name" value="BPD_transp_1"/>
    <property type="match status" value="1"/>
</dbReference>
<evidence type="ECO:0000256" key="1">
    <source>
        <dbReference type="ARBA" id="ARBA00004651"/>
    </source>
</evidence>
<dbReference type="GO" id="GO:0055085">
    <property type="term" value="P:transmembrane transport"/>
    <property type="evidence" value="ECO:0007669"/>
    <property type="project" value="InterPro"/>
</dbReference>
<feature type="domain" description="ABC transmembrane type-1" evidence="8">
    <location>
        <begin position="69"/>
        <end position="258"/>
    </location>
</feature>
<keyword evidence="4 7" id="KW-0812">Transmembrane</keyword>
<feature type="transmembrane region" description="Helical" evidence="7">
    <location>
        <begin position="137"/>
        <end position="158"/>
    </location>
</feature>
<keyword evidence="6 7" id="KW-0472">Membrane</keyword>
<organism evidence="9 10">
    <name type="scientific">Paenibacillus agaridevorans</name>
    <dbReference type="NCBI Taxonomy" id="171404"/>
    <lineage>
        <taxon>Bacteria</taxon>
        <taxon>Bacillati</taxon>
        <taxon>Bacillota</taxon>
        <taxon>Bacilli</taxon>
        <taxon>Bacillales</taxon>
        <taxon>Paenibacillaceae</taxon>
        <taxon>Paenibacillus</taxon>
    </lineage>
</organism>
<keyword evidence="10" id="KW-1185">Reference proteome</keyword>
<feature type="transmembrane region" description="Helical" evidence="7">
    <location>
        <begin position="179"/>
        <end position="201"/>
    </location>
</feature>
<dbReference type="RefSeq" id="WP_108992406.1">
    <property type="nucleotide sequence ID" value="NZ_BDQX01000089.1"/>
</dbReference>
<keyword evidence="5 7" id="KW-1133">Transmembrane helix</keyword>
<dbReference type="CDD" id="cd06261">
    <property type="entry name" value="TM_PBP2"/>
    <property type="match status" value="1"/>
</dbReference>
<dbReference type="Proteomes" id="UP000245202">
    <property type="component" value="Unassembled WGS sequence"/>
</dbReference>
<dbReference type="AlphaFoldDB" id="A0A2R5ELA5"/>
<comment type="subcellular location">
    <subcellularLocation>
        <location evidence="1 7">Cell membrane</location>
        <topology evidence="1 7">Multi-pass membrane protein</topology>
    </subcellularLocation>
</comment>
<evidence type="ECO:0000256" key="5">
    <source>
        <dbReference type="ARBA" id="ARBA00022989"/>
    </source>
</evidence>
<dbReference type="InterPro" id="IPR035906">
    <property type="entry name" value="MetI-like_sf"/>
</dbReference>
<dbReference type="PROSITE" id="PS50928">
    <property type="entry name" value="ABC_TM1"/>
    <property type="match status" value="1"/>
</dbReference>
<sequence length="273" mass="30338">MNKSNLIVVMLKLLLVIAAVLFLFPFYWMISSSFKEMSIAFQIPPQFYPHHPTLNNYIKLLDTNAAKWFLNSVFVSASTTLAVVFITSMAAYSLAKINFRAGKFIFSIFVGSMTIPGAALLIPQFKIAIELNLINTYLGLIVPAIAAPYMIFLLRQFMKTVPQEVLESAKMDGCSEMGIYYRIMLPLSTPGLAAIAIFTFVQSWNDYIWQLLIIKNTEMMTLPLGVATLIDAEAVDWGLIMAGSVVTSLPVVIIFISFQKYFVQGLTVGAVKG</sequence>
<evidence type="ECO:0000313" key="9">
    <source>
        <dbReference type="EMBL" id="GBG07327.1"/>
    </source>
</evidence>
<evidence type="ECO:0000259" key="8">
    <source>
        <dbReference type="PROSITE" id="PS50928"/>
    </source>
</evidence>
<keyword evidence="2 7" id="KW-0813">Transport</keyword>
<dbReference type="SUPFAM" id="SSF161098">
    <property type="entry name" value="MetI-like"/>
    <property type="match status" value="1"/>
</dbReference>
<evidence type="ECO:0000313" key="10">
    <source>
        <dbReference type="Proteomes" id="UP000245202"/>
    </source>
</evidence>
<dbReference type="PANTHER" id="PTHR43744:SF12">
    <property type="entry name" value="ABC TRANSPORTER PERMEASE PROTEIN MG189-RELATED"/>
    <property type="match status" value="1"/>
</dbReference>
<feature type="transmembrane region" description="Helical" evidence="7">
    <location>
        <begin position="104"/>
        <end position="125"/>
    </location>
</feature>